<name>A0A8H7Y105_PSICU</name>
<dbReference type="Pfam" id="PF09755">
    <property type="entry name" value="DUF2046"/>
    <property type="match status" value="1"/>
</dbReference>
<feature type="compositionally biased region" description="Polar residues" evidence="1">
    <location>
        <begin position="309"/>
        <end position="323"/>
    </location>
</feature>
<evidence type="ECO:0000256" key="1">
    <source>
        <dbReference type="SAM" id="MobiDB-lite"/>
    </source>
</evidence>
<feature type="compositionally biased region" description="Low complexity" evidence="1">
    <location>
        <begin position="184"/>
        <end position="197"/>
    </location>
</feature>
<sequence length="613" mass="63070">MAFSLTGPRGTSSSNSVAGGSGSGHRGRASGTLPFNGSGNGGAGGNWGAGGGSGAGFGFGLGQSGGIGGPANGFSGAGAPGSRRHEEELINAYEAEEERIINVLSKKLEQLREDKIELENALEAESESHVNKLSRELALLRMANRELQEQLSAERARSVNVGTSVDSTEANGSSDAGTRRTQVDSSDTDAATADSSAGTSVLASGLRMLGNEANPNVTMMLDALRRENEQLRSRLVGTEREEELIDCRGRLGLPVDNLIGLTPADRDPFSHPTHLRSRSESESYSRPRSLSSSSSSLFSPSVSVIPWATSGSRRTETGSLNDHSNINSNASSPSTSSFIPGGVVGGMAMSYKPRFTGGAGYAQTDSVASGSTRTYSNVRASGSNAQSQTHGVPIPRPPSQVPRPVKHTHEPFTGINGDDEDVDPELEERIRGSTVQEEAVLSTSSSASGESTGSGRSLLYPFSPSSVGVEPSSYMSAETDVTSPPSSGSFGMIGMGMGHGANAVVMGGIGMGAYGVPQRGLSYPSVPPPSLSSSFGSPSVTFHGLPPREASSSPVEPLSRRGSIGGRSLGRGSFDRGAGLPAGARVAETGTLQRSRAGSLAVSTLQESEDGES</sequence>
<comment type="caution">
    <text evidence="2">The sequence shown here is derived from an EMBL/GenBank/DDBJ whole genome shotgun (WGS) entry which is preliminary data.</text>
</comment>
<proteinExistence type="predicted"/>
<feature type="compositionally biased region" description="Low complexity" evidence="1">
    <location>
        <begin position="324"/>
        <end position="336"/>
    </location>
</feature>
<feature type="compositionally biased region" description="Polar residues" evidence="1">
    <location>
        <begin position="363"/>
        <end position="390"/>
    </location>
</feature>
<dbReference type="InterPro" id="IPR019152">
    <property type="entry name" value="DUF2046"/>
</dbReference>
<feature type="compositionally biased region" description="Low complexity" evidence="1">
    <location>
        <begin position="442"/>
        <end position="457"/>
    </location>
</feature>
<feature type="compositionally biased region" description="Acidic residues" evidence="1">
    <location>
        <begin position="417"/>
        <end position="426"/>
    </location>
</feature>
<feature type="region of interest" description="Disordered" evidence="1">
    <location>
        <begin position="363"/>
        <end position="457"/>
    </location>
</feature>
<feature type="compositionally biased region" description="Polar residues" evidence="1">
    <location>
        <begin position="590"/>
        <end position="606"/>
    </location>
</feature>
<feature type="compositionally biased region" description="Polar residues" evidence="1">
    <location>
        <begin position="160"/>
        <end position="176"/>
    </location>
</feature>
<dbReference type="EMBL" id="JAFIQS010000003">
    <property type="protein sequence ID" value="KAG5171521.1"/>
    <property type="molecule type" value="Genomic_DNA"/>
</dbReference>
<evidence type="ECO:0000313" key="2">
    <source>
        <dbReference type="EMBL" id="KAG5171521.1"/>
    </source>
</evidence>
<gene>
    <name evidence="2" type="ORF">JR316_003608</name>
</gene>
<feature type="region of interest" description="Disordered" evidence="1">
    <location>
        <begin position="261"/>
        <end position="336"/>
    </location>
</feature>
<feature type="compositionally biased region" description="Low complexity" evidence="1">
    <location>
        <begin position="286"/>
        <end position="304"/>
    </location>
</feature>
<reference evidence="2" key="1">
    <citation type="submission" date="2021-02" db="EMBL/GenBank/DDBJ databases">
        <title>Psilocybe cubensis genome.</title>
        <authorList>
            <person name="Mckernan K.J."/>
            <person name="Crawford S."/>
            <person name="Trippe A."/>
            <person name="Kane L.T."/>
            <person name="Mclaughlin S."/>
        </authorList>
    </citation>
    <scope>NUCLEOTIDE SEQUENCE [LARGE SCALE GENOMIC DNA]</scope>
    <source>
        <strain evidence="2">MGC-MH-2018</strain>
    </source>
</reference>
<feature type="region of interest" description="Disordered" evidence="1">
    <location>
        <begin position="523"/>
        <end position="613"/>
    </location>
</feature>
<organism evidence="2">
    <name type="scientific">Psilocybe cubensis</name>
    <name type="common">Psychedelic mushroom</name>
    <name type="synonym">Stropharia cubensis</name>
    <dbReference type="NCBI Taxonomy" id="181762"/>
    <lineage>
        <taxon>Eukaryota</taxon>
        <taxon>Fungi</taxon>
        <taxon>Dikarya</taxon>
        <taxon>Basidiomycota</taxon>
        <taxon>Agaricomycotina</taxon>
        <taxon>Agaricomycetes</taxon>
        <taxon>Agaricomycetidae</taxon>
        <taxon>Agaricales</taxon>
        <taxon>Agaricineae</taxon>
        <taxon>Strophariaceae</taxon>
        <taxon>Psilocybe</taxon>
    </lineage>
</organism>
<accession>A0A8H7Y105</accession>
<feature type="region of interest" description="Disordered" evidence="1">
    <location>
        <begin position="1"/>
        <end position="38"/>
    </location>
</feature>
<dbReference type="OrthoDB" id="78858at2759"/>
<protein>
    <submittedName>
        <fullName evidence="2">Uncharacterized protein</fullName>
    </submittedName>
</protein>
<feature type="region of interest" description="Disordered" evidence="1">
    <location>
        <begin position="154"/>
        <end position="199"/>
    </location>
</feature>
<dbReference type="AlphaFoldDB" id="A0A8H7Y105"/>